<dbReference type="PANTHER" id="PTHR13833">
    <property type="match status" value="1"/>
</dbReference>
<proteinExistence type="predicted"/>
<reference evidence="3 4" key="2">
    <citation type="submission" date="2020-04" db="EMBL/GenBank/DDBJ databases">
        <authorList>
            <person name="Fomenkov A."/>
            <person name="Anton B.P."/>
            <person name="Roberts R.J."/>
        </authorList>
    </citation>
    <scope>NUCLEOTIDE SEQUENCE [LARGE SCALE GENOMIC DNA]</scope>
    <source>
        <strain evidence="3 4">NEB122</strain>
    </source>
</reference>
<dbReference type="Proteomes" id="UP000503498">
    <property type="component" value="Chromosome"/>
</dbReference>
<dbReference type="Gene3D" id="2.120.10.30">
    <property type="entry name" value="TolB, C-terminal domain"/>
    <property type="match status" value="3"/>
</dbReference>
<keyword evidence="1" id="KW-0677">Repeat</keyword>
<dbReference type="PROSITE" id="PS51125">
    <property type="entry name" value="NHL"/>
    <property type="match status" value="2"/>
</dbReference>
<protein>
    <submittedName>
        <fullName evidence="3">Gluconolaconase</fullName>
    </submittedName>
</protein>
<evidence type="ECO:0000313" key="3">
    <source>
        <dbReference type="EMBL" id="QJD66488.1"/>
    </source>
</evidence>
<organism evidence="3 4">
    <name type="scientific">Xanthomonas campestris pv. badrii</name>
    <dbReference type="NCBI Taxonomy" id="149696"/>
    <lineage>
        <taxon>Bacteria</taxon>
        <taxon>Pseudomonadati</taxon>
        <taxon>Pseudomonadota</taxon>
        <taxon>Gammaproteobacteria</taxon>
        <taxon>Lysobacterales</taxon>
        <taxon>Lysobacteraceae</taxon>
        <taxon>Xanthomonas</taxon>
    </lineage>
</organism>
<dbReference type="EMBL" id="CP051651">
    <property type="protein sequence ID" value="QJD66488.1"/>
    <property type="molecule type" value="Genomic_DNA"/>
</dbReference>
<accession>A0A7Z2V835</accession>
<dbReference type="InterPro" id="IPR011042">
    <property type="entry name" value="6-blade_b-propeller_TolB-like"/>
</dbReference>
<dbReference type="Pfam" id="PF01436">
    <property type="entry name" value="NHL"/>
    <property type="match status" value="2"/>
</dbReference>
<evidence type="ECO:0000256" key="2">
    <source>
        <dbReference type="PROSITE-ProRule" id="PRU00504"/>
    </source>
</evidence>
<name>A0A7Z2V835_XANCA</name>
<feature type="repeat" description="NHL" evidence="2">
    <location>
        <begin position="115"/>
        <end position="157"/>
    </location>
</feature>
<evidence type="ECO:0000313" key="4">
    <source>
        <dbReference type="Proteomes" id="UP000503498"/>
    </source>
</evidence>
<dbReference type="SUPFAM" id="SSF101898">
    <property type="entry name" value="NHL repeat"/>
    <property type="match status" value="1"/>
</dbReference>
<evidence type="ECO:0000256" key="1">
    <source>
        <dbReference type="ARBA" id="ARBA00022737"/>
    </source>
</evidence>
<gene>
    <name evidence="3" type="ORF">HG421_01280</name>
</gene>
<dbReference type="PANTHER" id="PTHR13833:SF71">
    <property type="entry name" value="NHL DOMAIN-CONTAINING PROTEIN"/>
    <property type="match status" value="1"/>
</dbReference>
<dbReference type="AlphaFoldDB" id="A0A7Z2V835"/>
<dbReference type="RefSeq" id="WP_168968524.1">
    <property type="nucleotide sequence ID" value="NZ_CP051651.1"/>
</dbReference>
<sequence>MAQRRARWIGLLLVLVAATTLSFWWSARLPSAAPVAQQNAPVATPLGWKAQLQWAAGSGVRGAADGRAADAQFADPYGLAVDAQGTLYIADGGDTNRIRSLRADGHVHTLAGGREGFADGVGAAAAFNTPSGIALDKAGNLYIADTGNHAIRKLTPQGNVTTLAGDGVAGDRDGAAAQARFNGPVGVAVDTYGHVYVADTYNDRIRVIDADGQVRTLAGGALPGMADGLGAQARFDTPTDLKVDARGDVWVADMRNDAIRRIAPDGTVSTLLGGDPADTSPLIHRPMSLAITRDGVLYVGDASGRVLQVSRAGHVLTLSGAEVTQRLSRPAGIALDAHGAVYVSDAGSARVHRLVPASAAIANASPVVGPAPTQPLPQTQGRWPLQPQDGWHEVVGTLGEVRGNYQGLSRDHLHAGLDIAGDVGQRVVAIADAKVLSPNASWGLGQLGEGMALDTLGYIHMRVGRTAQGAVLDPQRFHLVLDEHGKPERMRVLRGTRFHAGDALGTLNGMAHVHLTAGANGFERNAVQLGFVGYADHVAPRIDRITLLDAGGQPLPVIQGVAQVPRATGVQIVVDAWDQVDRNLPRRRLGLYALGYQVLDAQGTPLPGEAPPRMTLMFDRMPADPDAVLVAYAPDSGITVHGSAVTRFRYMVSNTVRDGRIGSSQWQAGALPAGDYVLRIVARDYSGNEAIRHRDLRLRVE</sequence>
<reference evidence="3 4" key="1">
    <citation type="submission" date="2020-04" db="EMBL/GenBank/DDBJ databases">
        <title>Genome-Wide Identification of 5-Methylcytosine Sites in Bacterial Genomes By High-Throughput Sequencing of MspJI Restriction Fragments.</title>
        <authorList>
            <person name="Wu V."/>
        </authorList>
    </citation>
    <scope>NUCLEOTIDE SEQUENCE [LARGE SCALE GENOMIC DNA]</scope>
    <source>
        <strain evidence="3 4">NEB122</strain>
    </source>
</reference>
<dbReference type="InterPro" id="IPR001258">
    <property type="entry name" value="NHL_repeat"/>
</dbReference>
<feature type="repeat" description="NHL" evidence="2">
    <location>
        <begin position="181"/>
        <end position="211"/>
    </location>
</feature>
<dbReference type="CDD" id="cd14953">
    <property type="entry name" value="NHL_like_1"/>
    <property type="match status" value="1"/>
</dbReference>